<dbReference type="KEGG" id="lab:LA76x_0985"/>
<feature type="region of interest" description="Disordered" evidence="1">
    <location>
        <begin position="86"/>
        <end position="114"/>
    </location>
</feature>
<dbReference type="Proteomes" id="UP000060787">
    <property type="component" value="Chromosome"/>
</dbReference>
<dbReference type="AlphaFoldDB" id="A0A0S2F6J6"/>
<feature type="compositionally biased region" description="Basic and acidic residues" evidence="1">
    <location>
        <begin position="89"/>
        <end position="114"/>
    </location>
</feature>
<sequence>MSIRSNRVLSLLLLVASCAVAGNALAQHDDGRGGRGHDRRDDHRSLSDAIRRVERESGGGQVLSAERIPFDGRDVNRVKVVDSSGRVRIYMDDPQQRGRRDDDRPTRRDDNNND</sequence>
<feature type="chain" id="PRO_5009798106" description="Peptidase propeptide and YPEB domain protein" evidence="2">
    <location>
        <begin position="27"/>
        <end position="114"/>
    </location>
</feature>
<keyword evidence="2" id="KW-0732">Signal</keyword>
<keyword evidence="4" id="KW-1185">Reference proteome</keyword>
<feature type="compositionally biased region" description="Basic and acidic residues" evidence="1">
    <location>
        <begin position="27"/>
        <end position="47"/>
    </location>
</feature>
<dbReference type="KEGG" id="laq:GLA29479_2170"/>
<accession>A0A0S2F6J6</accession>
<evidence type="ECO:0000256" key="1">
    <source>
        <dbReference type="SAM" id="MobiDB-lite"/>
    </source>
</evidence>
<dbReference type="PATRIC" id="fig|84531.7.peg.2129"/>
<dbReference type="PROSITE" id="PS51257">
    <property type="entry name" value="PROKAR_LIPOPROTEIN"/>
    <property type="match status" value="1"/>
</dbReference>
<gene>
    <name evidence="3" type="ORF">LA76x_0985</name>
</gene>
<evidence type="ECO:0008006" key="5">
    <source>
        <dbReference type="Google" id="ProtNLM"/>
    </source>
</evidence>
<organism evidence="3 4">
    <name type="scientific">Lysobacter antibioticus</name>
    <dbReference type="NCBI Taxonomy" id="84531"/>
    <lineage>
        <taxon>Bacteria</taxon>
        <taxon>Pseudomonadati</taxon>
        <taxon>Pseudomonadota</taxon>
        <taxon>Gammaproteobacteria</taxon>
        <taxon>Lysobacterales</taxon>
        <taxon>Lysobacteraceae</taxon>
        <taxon>Lysobacter</taxon>
    </lineage>
</organism>
<reference evidence="3 4" key="1">
    <citation type="journal article" date="2015" name="BMC Genomics">
        <title>Comparative genomics and metabolic profiling of the genus Lysobacter.</title>
        <authorList>
            <person name="de Bruijn I."/>
            <person name="Cheng X."/>
            <person name="de Jager V."/>
            <person name="Exposito R.G."/>
            <person name="Watrous J."/>
            <person name="Patel N."/>
            <person name="Postma J."/>
            <person name="Dorrestein P.C."/>
            <person name="Kobayashi D."/>
            <person name="Raaijmakers J.M."/>
        </authorList>
    </citation>
    <scope>NUCLEOTIDE SEQUENCE [LARGE SCALE GENOMIC DNA]</scope>
    <source>
        <strain evidence="3 4">76</strain>
    </source>
</reference>
<dbReference type="RefSeq" id="WP_338039909.1">
    <property type="nucleotide sequence ID" value="NZ_CP011129.1"/>
</dbReference>
<evidence type="ECO:0000313" key="4">
    <source>
        <dbReference type="Proteomes" id="UP000060787"/>
    </source>
</evidence>
<evidence type="ECO:0000313" key="3">
    <source>
        <dbReference type="EMBL" id="ALN79146.1"/>
    </source>
</evidence>
<evidence type="ECO:0000256" key="2">
    <source>
        <dbReference type="SAM" id="SignalP"/>
    </source>
</evidence>
<name>A0A0S2F6J6_LYSAN</name>
<dbReference type="EMBL" id="CP011129">
    <property type="protein sequence ID" value="ALN79146.1"/>
    <property type="molecule type" value="Genomic_DNA"/>
</dbReference>
<feature type="signal peptide" evidence="2">
    <location>
        <begin position="1"/>
        <end position="26"/>
    </location>
</feature>
<dbReference type="STRING" id="84531.LA76x_0985"/>
<feature type="region of interest" description="Disordered" evidence="1">
    <location>
        <begin position="24"/>
        <end position="47"/>
    </location>
</feature>
<proteinExistence type="predicted"/>
<protein>
    <recommendedName>
        <fullName evidence="5">Peptidase propeptide and YPEB domain protein</fullName>
    </recommendedName>
</protein>